<keyword evidence="3" id="KW-0245">EGF-like domain</keyword>
<dbReference type="SMART" id="SM00181">
    <property type="entry name" value="EGF"/>
    <property type="match status" value="3"/>
</dbReference>
<keyword evidence="15" id="KW-0325">Glycoprotein</keyword>
<evidence type="ECO:0000256" key="5">
    <source>
        <dbReference type="ARBA" id="ARBA00022583"/>
    </source>
</evidence>
<dbReference type="SMART" id="SM00179">
    <property type="entry name" value="EGF_CA"/>
    <property type="match status" value="2"/>
</dbReference>
<dbReference type="Gene3D" id="2.10.25.10">
    <property type="entry name" value="Laminin"/>
    <property type="match status" value="3"/>
</dbReference>
<dbReference type="InterPro" id="IPR009030">
    <property type="entry name" value="Growth_fac_rcpt_cys_sf"/>
</dbReference>
<dbReference type="InterPro" id="IPR001881">
    <property type="entry name" value="EGF-like_Ca-bd_dom"/>
</dbReference>
<keyword evidence="5" id="KW-0254">Endocytosis</keyword>
<dbReference type="InterPro" id="IPR000152">
    <property type="entry name" value="EGF-type_Asp/Asn_hydroxyl_site"/>
</dbReference>
<dbReference type="FunFam" id="2.10.25.10:FF:000009">
    <property type="entry name" value="Low-density lipoprotein receptor isoform 1"/>
    <property type="match status" value="1"/>
</dbReference>
<evidence type="ECO:0000256" key="8">
    <source>
        <dbReference type="ARBA" id="ARBA00022734"/>
    </source>
</evidence>
<keyword evidence="4" id="KW-0597">Phosphoprotein</keyword>
<dbReference type="Ensembl" id="ENSSORT00005049192.1">
    <property type="protein sequence ID" value="ENSSORP00005048006.1"/>
    <property type="gene ID" value="ENSSORG00005021917.1"/>
</dbReference>
<evidence type="ECO:0000256" key="14">
    <source>
        <dbReference type="ARBA" id="ARBA00023170"/>
    </source>
</evidence>
<organism evidence="21 22">
    <name type="scientific">Sphaeramia orbicularis</name>
    <name type="common">orbiculate cardinalfish</name>
    <dbReference type="NCBI Taxonomy" id="375764"/>
    <lineage>
        <taxon>Eukaryota</taxon>
        <taxon>Metazoa</taxon>
        <taxon>Chordata</taxon>
        <taxon>Craniata</taxon>
        <taxon>Vertebrata</taxon>
        <taxon>Euteleostomi</taxon>
        <taxon>Actinopterygii</taxon>
        <taxon>Neopterygii</taxon>
        <taxon>Teleostei</taxon>
        <taxon>Neoteleostei</taxon>
        <taxon>Acanthomorphata</taxon>
        <taxon>Gobiaria</taxon>
        <taxon>Kurtiformes</taxon>
        <taxon>Apogonoidei</taxon>
        <taxon>Apogonidae</taxon>
        <taxon>Apogoninae</taxon>
        <taxon>Sphaeramia</taxon>
    </lineage>
</organism>
<keyword evidence="13" id="KW-1015">Disulfide bond</keyword>
<evidence type="ECO:0000256" key="16">
    <source>
        <dbReference type="ARBA" id="ARBA00045242"/>
    </source>
</evidence>
<gene>
    <name evidence="21" type="primary">LOC115414213</name>
</gene>
<accession>A0A673BYB8</accession>
<dbReference type="PROSITE" id="PS50041">
    <property type="entry name" value="C_TYPE_LECTIN_2"/>
    <property type="match status" value="1"/>
</dbReference>
<keyword evidence="11 18" id="KW-1133">Transmembrane helix</keyword>
<dbReference type="Proteomes" id="UP000472271">
    <property type="component" value="Chromosome 22"/>
</dbReference>
<evidence type="ECO:0000256" key="7">
    <source>
        <dbReference type="ARBA" id="ARBA00022729"/>
    </source>
</evidence>
<dbReference type="OrthoDB" id="4062651at2759"/>
<evidence type="ECO:0000256" key="4">
    <source>
        <dbReference type="ARBA" id="ARBA00022553"/>
    </source>
</evidence>
<dbReference type="GO" id="GO:0005509">
    <property type="term" value="F:calcium ion binding"/>
    <property type="evidence" value="ECO:0007669"/>
    <property type="project" value="InterPro"/>
</dbReference>
<keyword evidence="6 18" id="KW-0812">Transmembrane</keyword>
<keyword evidence="22" id="KW-1185">Reference proteome</keyword>
<dbReference type="Pfam" id="PF00008">
    <property type="entry name" value="EGF"/>
    <property type="match status" value="1"/>
</dbReference>
<comment type="subcellular location">
    <subcellularLocation>
        <location evidence="1">Membrane</location>
        <topology evidence="1">Single-pass type I membrane protein</topology>
    </subcellularLocation>
</comment>
<evidence type="ECO:0000256" key="15">
    <source>
        <dbReference type="ARBA" id="ARBA00023180"/>
    </source>
</evidence>
<dbReference type="AlphaFoldDB" id="A0A673BYB8"/>
<protein>
    <recommendedName>
        <fullName evidence="2">Thrombomodulin</fullName>
    </recommendedName>
</protein>
<dbReference type="GeneID" id="115414213"/>
<evidence type="ECO:0000256" key="2">
    <source>
        <dbReference type="ARBA" id="ARBA00019822"/>
    </source>
</evidence>
<dbReference type="InterPro" id="IPR051505">
    <property type="entry name" value="C-type_lectin_domain"/>
</dbReference>
<name>A0A673BYB8_9TELE</name>
<feature type="domain" description="C-type lectin" evidence="20">
    <location>
        <begin position="44"/>
        <end position="157"/>
    </location>
</feature>
<dbReference type="InterPro" id="IPR016186">
    <property type="entry name" value="C-type_lectin-like/link_sf"/>
</dbReference>
<dbReference type="SMART" id="SM00034">
    <property type="entry name" value="CLECT"/>
    <property type="match status" value="1"/>
</dbReference>
<evidence type="ECO:0000256" key="10">
    <source>
        <dbReference type="ARBA" id="ARBA00022974"/>
    </source>
</evidence>
<reference evidence="21" key="3">
    <citation type="submission" date="2025-09" db="UniProtKB">
        <authorList>
            <consortium name="Ensembl"/>
        </authorList>
    </citation>
    <scope>IDENTIFICATION</scope>
</reference>
<comment type="function">
    <text evidence="16">Endothelial cell receptor that plays a critical role in regulating several physiological processes including hemostasis, coagulation, fibrinolysis, inflammation, and angiogenesis. Acts as a cofactor for thrombin activation of protein C/PROC on the surface of vascular endothelial cells leading to initiation of the activated protein C anticoagulant pathway. Also accelerates the activation of the plasma carboxypeptidase B2/CPB2, which catalyzes removal of C-terminal basic amino acids from its substrates including kinins or anaphylatoxins leading to fibrinolysis inhibition. Plays critical protective roles in changing the cleavage specificity of protease-activated receptor 1/PAR1, inhibiting endothelial cell permeability and inflammation. Suppresses inflammation distinctly from its anticoagulant cofactor activity by sequestering HMGB1 thereby preventing it from engaging cellular receptors such as RAGE and contributing to the inflammatory response.</text>
</comment>
<sequence length="383" mass="42540">MACFHLTVSSHLSKVTSFILLIFLLAMEGGLCMAQTGTCRPICSGGDCVTINQHRVDFKSAEEACRNRNGELLTFQSDTNEIFLEIFSQGVYGNFWIGLQLPAGSCSDISAPLRGYEWTSGSRNHIPLFNNWKDTIKVCSPHCVSVSNDQKWTERPCTDEIEGFLCKTDHKDACQAEDLSDSVMFRSSKGCSDGPCEHDCKPVKDGYRCTCFKGYIPDSKNPRRCKMHCGQMKCPAVCEGNFESCDCPDGYIISEGFCEDMDECEERGLCEENCINTFGSYFCSCKQGFIVKDNGKCIKVADSEHFMTTTIPVITGLAKPASKNNTVTGSSAAAGGFIWLWIFIAVALVVFICVVRYYVVKRQKLREQNSSQQTQAHVDNIEC</sequence>
<dbReference type="InterPro" id="IPR018097">
    <property type="entry name" value="EGF_Ca-bd_CS"/>
</dbReference>
<evidence type="ECO:0000256" key="11">
    <source>
        <dbReference type="ARBA" id="ARBA00022989"/>
    </source>
</evidence>
<dbReference type="InterPro" id="IPR016187">
    <property type="entry name" value="CTDL_fold"/>
</dbReference>
<reference evidence="21" key="1">
    <citation type="submission" date="2019-06" db="EMBL/GenBank/DDBJ databases">
        <authorList>
            <consortium name="Wellcome Sanger Institute Data Sharing"/>
        </authorList>
    </citation>
    <scope>NUCLEOTIDE SEQUENCE [LARGE SCALE GENOMIC DNA]</scope>
</reference>
<dbReference type="Pfam" id="PF00059">
    <property type="entry name" value="Lectin_C"/>
    <property type="match status" value="1"/>
</dbReference>
<dbReference type="SUPFAM" id="SSF57184">
    <property type="entry name" value="Growth factor receptor domain"/>
    <property type="match status" value="1"/>
</dbReference>
<dbReference type="InterPro" id="IPR015149">
    <property type="entry name" value="Tme5_EGF-like"/>
</dbReference>
<dbReference type="GO" id="GO:0006897">
    <property type="term" value="P:endocytosis"/>
    <property type="evidence" value="ECO:0007669"/>
    <property type="project" value="UniProtKB-KW"/>
</dbReference>
<keyword evidence="8" id="KW-0430">Lectin</keyword>
<dbReference type="GO" id="GO:0030246">
    <property type="term" value="F:carbohydrate binding"/>
    <property type="evidence" value="ECO:0007669"/>
    <property type="project" value="UniProtKB-KW"/>
</dbReference>
<keyword evidence="7 19" id="KW-0732">Signal</keyword>
<dbReference type="SUPFAM" id="SSF56436">
    <property type="entry name" value="C-type lectin-like"/>
    <property type="match status" value="1"/>
</dbReference>
<evidence type="ECO:0000256" key="12">
    <source>
        <dbReference type="ARBA" id="ARBA00023136"/>
    </source>
</evidence>
<evidence type="ECO:0000259" key="20">
    <source>
        <dbReference type="PROSITE" id="PS50041"/>
    </source>
</evidence>
<evidence type="ECO:0000256" key="17">
    <source>
        <dbReference type="ARBA" id="ARBA00046453"/>
    </source>
</evidence>
<dbReference type="PANTHER" id="PTHR14789:SF9">
    <property type="entry name" value="THROMBOMODULIN"/>
    <property type="match status" value="1"/>
</dbReference>
<dbReference type="InterPro" id="IPR001304">
    <property type="entry name" value="C-type_lectin-like"/>
</dbReference>
<evidence type="ECO:0000313" key="22">
    <source>
        <dbReference type="Proteomes" id="UP000472271"/>
    </source>
</evidence>
<dbReference type="PROSITE" id="PS00010">
    <property type="entry name" value="ASX_HYDROXYL"/>
    <property type="match status" value="1"/>
</dbReference>
<evidence type="ECO:0000256" key="1">
    <source>
        <dbReference type="ARBA" id="ARBA00004479"/>
    </source>
</evidence>
<dbReference type="GO" id="GO:0016020">
    <property type="term" value="C:membrane"/>
    <property type="evidence" value="ECO:0007669"/>
    <property type="project" value="UniProtKB-SubCell"/>
</dbReference>
<evidence type="ECO:0000256" key="18">
    <source>
        <dbReference type="SAM" id="Phobius"/>
    </source>
</evidence>
<dbReference type="CDD" id="cd00054">
    <property type="entry name" value="EGF_CA"/>
    <property type="match status" value="1"/>
</dbReference>
<keyword evidence="10" id="KW-0654">Proteoglycan</keyword>
<proteinExistence type="predicted"/>
<dbReference type="GO" id="GO:0004888">
    <property type="term" value="F:transmembrane signaling receptor activity"/>
    <property type="evidence" value="ECO:0007669"/>
    <property type="project" value="InterPro"/>
</dbReference>
<reference evidence="21" key="2">
    <citation type="submission" date="2025-08" db="UniProtKB">
        <authorList>
            <consortium name="Ensembl"/>
        </authorList>
    </citation>
    <scope>IDENTIFICATION</scope>
</reference>
<evidence type="ECO:0000256" key="3">
    <source>
        <dbReference type="ARBA" id="ARBA00022536"/>
    </source>
</evidence>
<dbReference type="Pfam" id="PF09064">
    <property type="entry name" value="EGF_Tme5"/>
    <property type="match status" value="1"/>
</dbReference>
<keyword evidence="14" id="KW-0675">Receptor</keyword>
<dbReference type="PANTHER" id="PTHR14789">
    <property type="entry name" value="CHONDROLECTIN VARIANT CHODLFDELTAE"/>
    <property type="match status" value="1"/>
</dbReference>
<feature type="signal peptide" evidence="19">
    <location>
        <begin position="1"/>
        <end position="34"/>
    </location>
</feature>
<evidence type="ECO:0000256" key="9">
    <source>
        <dbReference type="ARBA" id="ARBA00022737"/>
    </source>
</evidence>
<dbReference type="PROSITE" id="PS01187">
    <property type="entry name" value="EGF_CA"/>
    <property type="match status" value="1"/>
</dbReference>
<keyword evidence="12 18" id="KW-0472">Membrane</keyword>
<evidence type="ECO:0000256" key="19">
    <source>
        <dbReference type="SAM" id="SignalP"/>
    </source>
</evidence>
<dbReference type="Gene3D" id="3.10.100.10">
    <property type="entry name" value="Mannose-Binding Protein A, subunit A"/>
    <property type="match status" value="1"/>
</dbReference>
<evidence type="ECO:0000313" key="21">
    <source>
        <dbReference type="Ensembl" id="ENSSORP00005048006.1"/>
    </source>
</evidence>
<dbReference type="InParanoid" id="A0A673BYB8"/>
<evidence type="ECO:0000256" key="6">
    <source>
        <dbReference type="ARBA" id="ARBA00022692"/>
    </source>
</evidence>
<dbReference type="RefSeq" id="XP_029983311.1">
    <property type="nucleotide sequence ID" value="XM_030127451.1"/>
</dbReference>
<dbReference type="InterPro" id="IPR000742">
    <property type="entry name" value="EGF"/>
</dbReference>
<comment type="subunit">
    <text evidence="17">Interacts with ITGAL, ITGAM and ITGB2. Interacts with thrombin/F2; this interaction switches the specificity of thrombin from a procoagulant to an anticoagulant and antifibrinolytic protease. Interacts with ANGP1 and ANGP2; these interactions significantly inhibit the generation of activated PC and TAFIa/CPB2 by the thrombin/thrombomodulin complex. Interacts with PF4; this interaction enhances generation of activated protein C. Interacts with HMGB1; this interaction inhibits HMGB1 inflammatory activity.</text>
</comment>
<evidence type="ECO:0000256" key="13">
    <source>
        <dbReference type="ARBA" id="ARBA00023157"/>
    </source>
</evidence>
<feature type="chain" id="PRO_5025505322" description="Thrombomodulin" evidence="19">
    <location>
        <begin position="35"/>
        <end position="383"/>
    </location>
</feature>
<feature type="transmembrane region" description="Helical" evidence="18">
    <location>
        <begin position="338"/>
        <end position="359"/>
    </location>
</feature>
<keyword evidence="9" id="KW-0677">Repeat</keyword>